<dbReference type="AlphaFoldDB" id="A0A699YFX6"/>
<organism evidence="2 3">
    <name type="scientific">Haematococcus lacustris</name>
    <name type="common">Green alga</name>
    <name type="synonym">Haematococcus pluvialis</name>
    <dbReference type="NCBI Taxonomy" id="44745"/>
    <lineage>
        <taxon>Eukaryota</taxon>
        <taxon>Viridiplantae</taxon>
        <taxon>Chlorophyta</taxon>
        <taxon>core chlorophytes</taxon>
        <taxon>Chlorophyceae</taxon>
        <taxon>CS clade</taxon>
        <taxon>Chlamydomonadales</taxon>
        <taxon>Haematococcaceae</taxon>
        <taxon>Haematococcus</taxon>
    </lineage>
</organism>
<gene>
    <name evidence="2" type="ORF">HaLaN_03096</name>
</gene>
<sequence>MVVCQSPAYDAAACPSLGYRTTATVSFQVHPGRQCGISAGDKEYMEPPTVIVRATWTISNHAKCAYRSDVSPSLITSEITGALFSLHDTPGPILYCPVGLSLTPCSRPDEEVISRRREQGPAVAGPAWPASGTPGCSPEPA</sequence>
<reference evidence="2 3" key="1">
    <citation type="submission" date="2020-02" db="EMBL/GenBank/DDBJ databases">
        <title>Draft genome sequence of Haematococcus lacustris strain NIES-144.</title>
        <authorList>
            <person name="Morimoto D."/>
            <person name="Nakagawa S."/>
            <person name="Yoshida T."/>
            <person name="Sawayama S."/>
        </authorList>
    </citation>
    <scope>NUCLEOTIDE SEQUENCE [LARGE SCALE GENOMIC DNA]</scope>
    <source>
        <strain evidence="2 3">NIES-144</strain>
    </source>
</reference>
<comment type="caution">
    <text evidence="2">The sequence shown here is derived from an EMBL/GenBank/DDBJ whole genome shotgun (WGS) entry which is preliminary data.</text>
</comment>
<dbReference type="EMBL" id="BLLF01000143">
    <property type="protein sequence ID" value="GFH08175.1"/>
    <property type="molecule type" value="Genomic_DNA"/>
</dbReference>
<evidence type="ECO:0000313" key="2">
    <source>
        <dbReference type="EMBL" id="GFH08175.1"/>
    </source>
</evidence>
<dbReference type="Proteomes" id="UP000485058">
    <property type="component" value="Unassembled WGS sequence"/>
</dbReference>
<protein>
    <submittedName>
        <fullName evidence="2">Uncharacterized protein</fullName>
    </submittedName>
</protein>
<accession>A0A699YFX6</accession>
<feature type="region of interest" description="Disordered" evidence="1">
    <location>
        <begin position="113"/>
        <end position="141"/>
    </location>
</feature>
<keyword evidence="3" id="KW-1185">Reference proteome</keyword>
<evidence type="ECO:0000313" key="3">
    <source>
        <dbReference type="Proteomes" id="UP000485058"/>
    </source>
</evidence>
<proteinExistence type="predicted"/>
<name>A0A699YFX6_HAELA</name>
<evidence type="ECO:0000256" key="1">
    <source>
        <dbReference type="SAM" id="MobiDB-lite"/>
    </source>
</evidence>